<dbReference type="AlphaFoldDB" id="A0A9X2FEU7"/>
<organism evidence="1 2">
    <name type="scientific">Aeoliella straminimaris</name>
    <dbReference type="NCBI Taxonomy" id="2954799"/>
    <lineage>
        <taxon>Bacteria</taxon>
        <taxon>Pseudomonadati</taxon>
        <taxon>Planctomycetota</taxon>
        <taxon>Planctomycetia</taxon>
        <taxon>Pirellulales</taxon>
        <taxon>Lacipirellulaceae</taxon>
        <taxon>Aeoliella</taxon>
    </lineage>
</organism>
<name>A0A9X2FEU7_9BACT</name>
<evidence type="ECO:0000313" key="2">
    <source>
        <dbReference type="Proteomes" id="UP001155241"/>
    </source>
</evidence>
<sequence>MTKFIPAGDLKRHFNVTGHFYTLSVAGSEPLECRSVLEIMHKELDPPGEADAVFVMMNPGSSQPLVGTQHDIDSKQISNFKATTVPTKPDTTQYQVMRVMYCFGWKYVRVLNLSDLREAKSPQFAKRLKQLEPLALGGVHSVFAPQRSAELKRQLQRRAEGPVICAWGVGDFLEPLIQQAETALAGEPCVTGLPKPDQPGRYFHPLPTLQRDKVKWVSEMVKVLKARV</sequence>
<dbReference type="Proteomes" id="UP001155241">
    <property type="component" value="Unassembled WGS sequence"/>
</dbReference>
<proteinExistence type="predicted"/>
<gene>
    <name evidence="1" type="ORF">NG895_26195</name>
</gene>
<protein>
    <submittedName>
        <fullName evidence="1">DUF1643 domain-containing protein</fullName>
    </submittedName>
</protein>
<dbReference type="EMBL" id="JAMXLR010000092">
    <property type="protein sequence ID" value="MCO6047409.1"/>
    <property type="molecule type" value="Genomic_DNA"/>
</dbReference>
<comment type="caution">
    <text evidence="1">The sequence shown here is derived from an EMBL/GenBank/DDBJ whole genome shotgun (WGS) entry which is preliminary data.</text>
</comment>
<accession>A0A9X2FEU7</accession>
<dbReference type="RefSeq" id="WP_252855519.1">
    <property type="nucleotide sequence ID" value="NZ_JAMXLR010000092.1"/>
</dbReference>
<evidence type="ECO:0000313" key="1">
    <source>
        <dbReference type="EMBL" id="MCO6047409.1"/>
    </source>
</evidence>
<reference evidence="1" key="1">
    <citation type="submission" date="2022-06" db="EMBL/GenBank/DDBJ databases">
        <title>Aeoliella straminimaris, a novel planctomycete from sediments.</title>
        <authorList>
            <person name="Vitorino I.R."/>
            <person name="Lage O.M."/>
        </authorList>
    </citation>
    <scope>NUCLEOTIDE SEQUENCE</scope>
    <source>
        <strain evidence="1">ICT_H6.2</strain>
    </source>
</reference>
<keyword evidence="2" id="KW-1185">Reference proteome</keyword>